<dbReference type="RefSeq" id="WP_162642453.1">
    <property type="nucleotide sequence ID" value="NZ_CP048286.1"/>
</dbReference>
<reference evidence="2 3" key="1">
    <citation type="submission" date="2020-02" db="EMBL/GenBank/DDBJ databases">
        <title>Paenibacillus sp. nov., isolated from rhizosphere soil of tomato.</title>
        <authorList>
            <person name="Weon H.-Y."/>
            <person name="Lee S.A."/>
        </authorList>
    </citation>
    <scope>NUCLEOTIDE SEQUENCE [LARGE SCALE GENOMIC DNA]</scope>
    <source>
        <strain evidence="2 3">14171R-81</strain>
    </source>
</reference>
<dbReference type="AlphaFoldDB" id="A0A6C0P2A0"/>
<keyword evidence="2" id="KW-0966">Cell projection</keyword>
<feature type="compositionally biased region" description="Polar residues" evidence="1">
    <location>
        <begin position="1"/>
        <end position="13"/>
    </location>
</feature>
<evidence type="ECO:0000313" key="2">
    <source>
        <dbReference type="EMBL" id="QHW32599.1"/>
    </source>
</evidence>
<evidence type="ECO:0000313" key="3">
    <source>
        <dbReference type="Proteomes" id="UP000479114"/>
    </source>
</evidence>
<proteinExistence type="predicted"/>
<keyword evidence="2" id="KW-0282">Flagellum</keyword>
<evidence type="ECO:0000256" key="1">
    <source>
        <dbReference type="SAM" id="MobiDB-lite"/>
    </source>
</evidence>
<dbReference type="KEGG" id="prz:GZH47_18445"/>
<dbReference type="InterPro" id="IPR005186">
    <property type="entry name" value="FlaG"/>
</dbReference>
<dbReference type="Pfam" id="PF03646">
    <property type="entry name" value="FlaG"/>
    <property type="match status" value="1"/>
</dbReference>
<dbReference type="Gene3D" id="3.30.160.170">
    <property type="entry name" value="FlaG-like"/>
    <property type="match status" value="1"/>
</dbReference>
<name>A0A6C0P2A0_9BACL</name>
<keyword evidence="3" id="KW-1185">Reference proteome</keyword>
<keyword evidence="2" id="KW-0969">Cilium</keyword>
<dbReference type="SUPFAM" id="SSF160214">
    <property type="entry name" value="FlaG-like"/>
    <property type="match status" value="1"/>
</dbReference>
<accession>A0A6C0P2A0</accession>
<gene>
    <name evidence="2" type="ORF">GZH47_18445</name>
</gene>
<organism evidence="2 3">
    <name type="scientific">Paenibacillus rhizovicinus</name>
    <dbReference type="NCBI Taxonomy" id="2704463"/>
    <lineage>
        <taxon>Bacteria</taxon>
        <taxon>Bacillati</taxon>
        <taxon>Bacillota</taxon>
        <taxon>Bacilli</taxon>
        <taxon>Bacillales</taxon>
        <taxon>Paenibacillaceae</taxon>
        <taxon>Paenibacillus</taxon>
    </lineage>
</organism>
<dbReference type="Proteomes" id="UP000479114">
    <property type="component" value="Chromosome"/>
</dbReference>
<sequence length="130" mass="13922">MSIQGVSSATSVRPVQLPTGGQQGGESKPSEDVSVQPLQTGSELRVAEREGAQLSVADTQLVKALDRAVKALQGPETAVELKVHEKLHAVSIKVFNKETGDLIREIPPEKTLDLVTNMMELAGLLVDKRV</sequence>
<protein>
    <submittedName>
        <fullName evidence="2">Flagellar protein FlaG</fullName>
    </submittedName>
</protein>
<dbReference type="EMBL" id="CP048286">
    <property type="protein sequence ID" value="QHW32599.1"/>
    <property type="molecule type" value="Genomic_DNA"/>
</dbReference>
<dbReference type="PANTHER" id="PTHR37166:SF1">
    <property type="entry name" value="PROTEIN FLAG"/>
    <property type="match status" value="1"/>
</dbReference>
<dbReference type="PANTHER" id="PTHR37166">
    <property type="entry name" value="PROTEIN FLAG"/>
    <property type="match status" value="1"/>
</dbReference>
<feature type="region of interest" description="Disordered" evidence="1">
    <location>
        <begin position="1"/>
        <end position="44"/>
    </location>
</feature>
<dbReference type="InterPro" id="IPR035924">
    <property type="entry name" value="FlaG-like_sf"/>
</dbReference>